<dbReference type="PROSITE" id="PS00022">
    <property type="entry name" value="EGF_1"/>
    <property type="match status" value="1"/>
</dbReference>
<keyword evidence="1" id="KW-1015">Disulfide bond</keyword>
<dbReference type="Proteomes" id="UP000268014">
    <property type="component" value="Unassembled WGS sequence"/>
</dbReference>
<gene>
    <name evidence="3" type="ORF">HPLM_LOCUS19371</name>
</gene>
<dbReference type="EMBL" id="UZAF01021255">
    <property type="protein sequence ID" value="VDO76787.1"/>
    <property type="molecule type" value="Genomic_DNA"/>
</dbReference>
<feature type="disulfide bond" evidence="1">
    <location>
        <begin position="105"/>
        <end position="114"/>
    </location>
</feature>
<dbReference type="AlphaFoldDB" id="A0A3P7YZK4"/>
<dbReference type="STRING" id="6290.A0A3P7YZK4"/>
<comment type="caution">
    <text evidence="1">Lacks conserved residue(s) required for the propagation of feature annotation.</text>
</comment>
<evidence type="ECO:0000259" key="2">
    <source>
        <dbReference type="PROSITE" id="PS50026"/>
    </source>
</evidence>
<dbReference type="InterPro" id="IPR000742">
    <property type="entry name" value="EGF"/>
</dbReference>
<feature type="domain" description="EGF-like" evidence="2">
    <location>
        <begin position="78"/>
        <end position="115"/>
    </location>
</feature>
<accession>A0A3P7YZK4</accession>
<organism evidence="3 4">
    <name type="scientific">Haemonchus placei</name>
    <name type="common">Barber's pole worm</name>
    <dbReference type="NCBI Taxonomy" id="6290"/>
    <lineage>
        <taxon>Eukaryota</taxon>
        <taxon>Metazoa</taxon>
        <taxon>Ecdysozoa</taxon>
        <taxon>Nematoda</taxon>
        <taxon>Chromadorea</taxon>
        <taxon>Rhabditida</taxon>
        <taxon>Rhabditina</taxon>
        <taxon>Rhabditomorpha</taxon>
        <taxon>Strongyloidea</taxon>
        <taxon>Trichostrongylidae</taxon>
        <taxon>Haemonchus</taxon>
    </lineage>
</organism>
<feature type="disulfide bond" evidence="1">
    <location>
        <begin position="82"/>
        <end position="92"/>
    </location>
</feature>
<protein>
    <recommendedName>
        <fullName evidence="2">EGF-like domain-containing protein</fullName>
    </recommendedName>
</protein>
<keyword evidence="4" id="KW-1185">Reference proteome</keyword>
<reference evidence="3 4" key="1">
    <citation type="submission" date="2018-11" db="EMBL/GenBank/DDBJ databases">
        <authorList>
            <consortium name="Pathogen Informatics"/>
        </authorList>
    </citation>
    <scope>NUCLEOTIDE SEQUENCE [LARGE SCALE GENOMIC DNA]</scope>
    <source>
        <strain evidence="3 4">MHpl1</strain>
    </source>
</reference>
<proteinExistence type="predicted"/>
<dbReference type="OrthoDB" id="5891277at2759"/>
<sequence length="178" mass="18884">MGKCTDIKKEPVTTDHHTYMVPNVTNVRCSDVFNAGDEFNVVFEANVTITGTGAALNIINAQTGVILKRLKTSHIRIAGNPCGENPCKKGTCTINPNTGGVLCICPACDSGDHCESEVNPCYAATAKRKCRVGKNVAPGNCVVDDSITEYCAYKCNCTYPIEGVTNQCGTGVLNSKIS</sequence>
<dbReference type="PROSITE" id="PS50026">
    <property type="entry name" value="EGF_3"/>
    <property type="match status" value="1"/>
</dbReference>
<evidence type="ECO:0000256" key="1">
    <source>
        <dbReference type="PROSITE-ProRule" id="PRU00076"/>
    </source>
</evidence>
<keyword evidence="1" id="KW-0245">EGF-like domain</keyword>
<evidence type="ECO:0000313" key="3">
    <source>
        <dbReference type="EMBL" id="VDO76787.1"/>
    </source>
</evidence>
<name>A0A3P7YZK4_HAEPC</name>
<evidence type="ECO:0000313" key="4">
    <source>
        <dbReference type="Proteomes" id="UP000268014"/>
    </source>
</evidence>